<evidence type="ECO:0000259" key="4">
    <source>
        <dbReference type="Pfam" id="PF00144"/>
    </source>
</evidence>
<keyword evidence="3" id="KW-1133">Transmembrane helix</keyword>
<protein>
    <submittedName>
        <fullName evidence="5">Penicillin-binding protein (Beta-lactamase class C)</fullName>
    </submittedName>
</protein>
<dbReference type="Proteomes" id="UP000051236">
    <property type="component" value="Unassembled WGS sequence"/>
</dbReference>
<dbReference type="EMBL" id="AZGA01000074">
    <property type="protein sequence ID" value="KRM31876.1"/>
    <property type="molecule type" value="Genomic_DNA"/>
</dbReference>
<keyword evidence="6" id="KW-1185">Reference proteome</keyword>
<dbReference type="InterPro" id="IPR001466">
    <property type="entry name" value="Beta-lactam-related"/>
</dbReference>
<feature type="domain" description="Beta-lactamase-related" evidence="4">
    <location>
        <begin position="101"/>
        <end position="406"/>
    </location>
</feature>
<dbReference type="PANTHER" id="PTHR46825">
    <property type="entry name" value="D-ALANYL-D-ALANINE-CARBOXYPEPTIDASE/ENDOPEPTIDASE AMPH"/>
    <property type="match status" value="1"/>
</dbReference>
<dbReference type="GO" id="GO:0016020">
    <property type="term" value="C:membrane"/>
    <property type="evidence" value="ECO:0007669"/>
    <property type="project" value="UniProtKB-SubCell"/>
</dbReference>
<keyword evidence="3" id="KW-0812">Transmembrane</keyword>
<dbReference type="Pfam" id="PF00144">
    <property type="entry name" value="Beta-lactamase"/>
    <property type="match status" value="1"/>
</dbReference>
<dbReference type="InterPro" id="IPR012338">
    <property type="entry name" value="Beta-lactam/transpept-like"/>
</dbReference>
<organism evidence="5 6">
    <name type="scientific">Agrilactobacillus composti DSM 18527 = JCM 14202</name>
    <dbReference type="NCBI Taxonomy" id="1423734"/>
    <lineage>
        <taxon>Bacteria</taxon>
        <taxon>Bacillati</taxon>
        <taxon>Bacillota</taxon>
        <taxon>Bacilli</taxon>
        <taxon>Lactobacillales</taxon>
        <taxon>Lactobacillaceae</taxon>
        <taxon>Agrilactobacillus</taxon>
    </lineage>
</organism>
<evidence type="ECO:0000256" key="2">
    <source>
        <dbReference type="ARBA" id="ARBA00023136"/>
    </source>
</evidence>
<name>A0A0R1XT38_9LACO</name>
<comment type="caution">
    <text evidence="5">The sequence shown here is derived from an EMBL/GenBank/DDBJ whole genome shotgun (WGS) entry which is preliminary data.</text>
</comment>
<evidence type="ECO:0000256" key="3">
    <source>
        <dbReference type="SAM" id="Phobius"/>
    </source>
</evidence>
<evidence type="ECO:0000313" key="6">
    <source>
        <dbReference type="Proteomes" id="UP000051236"/>
    </source>
</evidence>
<dbReference type="eggNOG" id="COG1680">
    <property type="taxonomic scope" value="Bacteria"/>
</dbReference>
<proteinExistence type="predicted"/>
<evidence type="ECO:0000313" key="5">
    <source>
        <dbReference type="EMBL" id="KRM31876.1"/>
    </source>
</evidence>
<evidence type="ECO:0000256" key="1">
    <source>
        <dbReference type="ARBA" id="ARBA00004370"/>
    </source>
</evidence>
<feature type="transmembrane region" description="Helical" evidence="3">
    <location>
        <begin position="20"/>
        <end position="40"/>
    </location>
</feature>
<dbReference type="Gene3D" id="3.40.710.10">
    <property type="entry name" value="DD-peptidase/beta-lactamase superfamily"/>
    <property type="match status" value="1"/>
</dbReference>
<dbReference type="STRING" id="1423734.FC83_GL000558"/>
<dbReference type="InterPro" id="IPR050491">
    <property type="entry name" value="AmpC-like"/>
</dbReference>
<reference evidence="5 6" key="1">
    <citation type="journal article" date="2015" name="Genome Announc.">
        <title>Expanding the biotechnology potential of lactobacilli through comparative genomics of 213 strains and associated genera.</title>
        <authorList>
            <person name="Sun Z."/>
            <person name="Harris H.M."/>
            <person name="McCann A."/>
            <person name="Guo C."/>
            <person name="Argimon S."/>
            <person name="Zhang W."/>
            <person name="Yang X."/>
            <person name="Jeffery I.B."/>
            <person name="Cooney J.C."/>
            <person name="Kagawa T.F."/>
            <person name="Liu W."/>
            <person name="Song Y."/>
            <person name="Salvetti E."/>
            <person name="Wrobel A."/>
            <person name="Rasinkangas P."/>
            <person name="Parkhill J."/>
            <person name="Rea M.C."/>
            <person name="O'Sullivan O."/>
            <person name="Ritari J."/>
            <person name="Douillard F.P."/>
            <person name="Paul Ross R."/>
            <person name="Yang R."/>
            <person name="Briner A.E."/>
            <person name="Felis G.E."/>
            <person name="de Vos W.M."/>
            <person name="Barrangou R."/>
            <person name="Klaenhammer T.R."/>
            <person name="Caufield P.W."/>
            <person name="Cui Y."/>
            <person name="Zhang H."/>
            <person name="O'Toole P.W."/>
        </authorList>
    </citation>
    <scope>NUCLEOTIDE SEQUENCE [LARGE SCALE GENOMIC DNA]</scope>
    <source>
        <strain evidence="5 6">DSM 18527</strain>
    </source>
</reference>
<gene>
    <name evidence="5" type="ORF">FC83_GL000558</name>
</gene>
<dbReference type="PANTHER" id="PTHR46825:SF11">
    <property type="entry name" value="PENICILLIN-BINDING PROTEIN 4"/>
    <property type="match status" value="1"/>
</dbReference>
<sequence>MEVLQINKGKKCMKLSRKLLISLITGMVLGVIGSMIYYNMIIVPRNQATQDRIVAEKMAKNRAYYKRELAQQETKLATGNQSDPRVAKAVDKLTAAQRTKIEGLLNDSHFTGTALLYKKGQPVYQQGFGYADFSKKRKNDYNSLFQWASVQKSLTAVLLMKQVELGKVKLSDKLNRYYPAVQGSDQITLRQMLNMNSGLSMGVQQLTYANKDAKIVNFAVDHAIFQPNQLNQWQYAPVNYVLLAGVIEKITGKSYAALAKEQVFKPLGLKNTGFMPNFAKEPNRTVPYNSQKGNLDAYTQPINITPISYNRELGTGNIYSTAGDLLKFQQAVIDGQIIDKKSLATLRNTTGGNYGGGVYNYDKHIYSHGFVTGYEATVYLKKNGKSGLVLLSNRYLYNASSKKTRALTNNIYKALMAD</sequence>
<dbReference type="SUPFAM" id="SSF56601">
    <property type="entry name" value="beta-lactamase/transpeptidase-like"/>
    <property type="match status" value="1"/>
</dbReference>
<accession>A0A0R1XT38</accession>
<dbReference type="PATRIC" id="fig|1423734.3.peg.564"/>
<dbReference type="AlphaFoldDB" id="A0A0R1XT38"/>
<keyword evidence="2 3" id="KW-0472">Membrane</keyword>
<comment type="subcellular location">
    <subcellularLocation>
        <location evidence="1">Membrane</location>
    </subcellularLocation>
</comment>